<dbReference type="STRING" id="134849.SAMN05443668_1011298"/>
<name>A0A1M7KYH2_9ACTN</name>
<sequence length="269" mass="29537">MTIAPTYDKIGAGSGVRRGPFYAALVDDFDGAELNTDVWLPHYLPAWSSRAATRASYTVAASSLRLTVPPEHGLWCADDHTPPMRVSGIQSGNWSGPLGGTRGQQPYRNGTTVREEQPEFRGWLPTGGRLEMRARMVLGPTSMAAWWLVGFEDVPEQCAEICVAEVFGSAVVPGESAEVGMGLHAFRDPAVAEDFSAPRLPIDVAEFHTYAVDWTRSRVAFYVDGEFVRECPRPPWYPMQHMLAVFDFPDAAALPAPPPELVVDYLRAV</sequence>
<feature type="region of interest" description="Disordered" evidence="1">
    <location>
        <begin position="93"/>
        <end position="117"/>
    </location>
</feature>
<dbReference type="Pfam" id="PF00722">
    <property type="entry name" value="Glyco_hydro_16"/>
    <property type="match status" value="1"/>
</dbReference>
<dbReference type="InterPro" id="IPR013320">
    <property type="entry name" value="ConA-like_dom_sf"/>
</dbReference>
<dbReference type="CDD" id="cd00413">
    <property type="entry name" value="Glyco_hydrolase_16"/>
    <property type="match status" value="1"/>
</dbReference>
<keyword evidence="4" id="KW-1185">Reference proteome</keyword>
<dbReference type="Proteomes" id="UP000184440">
    <property type="component" value="Unassembled WGS sequence"/>
</dbReference>
<reference evidence="3 4" key="1">
    <citation type="submission" date="2016-11" db="EMBL/GenBank/DDBJ databases">
        <authorList>
            <person name="Jaros S."/>
            <person name="Januszkiewicz K."/>
            <person name="Wedrychowicz H."/>
        </authorList>
    </citation>
    <scope>NUCLEOTIDE SEQUENCE [LARGE SCALE GENOMIC DNA]</scope>
    <source>
        <strain evidence="3 4">DSM 46144</strain>
    </source>
</reference>
<dbReference type="EMBL" id="FRCS01000001">
    <property type="protein sequence ID" value="SHM70594.1"/>
    <property type="molecule type" value="Genomic_DNA"/>
</dbReference>
<keyword evidence="3" id="KW-0378">Hydrolase</keyword>
<dbReference type="InterPro" id="IPR000757">
    <property type="entry name" value="Beta-glucanase-like"/>
</dbReference>
<evidence type="ECO:0000256" key="1">
    <source>
        <dbReference type="SAM" id="MobiDB-lite"/>
    </source>
</evidence>
<dbReference type="Gene3D" id="2.60.120.200">
    <property type="match status" value="1"/>
</dbReference>
<organism evidence="3 4">
    <name type="scientific">Cryptosporangium aurantiacum</name>
    <dbReference type="NCBI Taxonomy" id="134849"/>
    <lineage>
        <taxon>Bacteria</taxon>
        <taxon>Bacillati</taxon>
        <taxon>Actinomycetota</taxon>
        <taxon>Actinomycetes</taxon>
        <taxon>Cryptosporangiales</taxon>
        <taxon>Cryptosporangiaceae</taxon>
        <taxon>Cryptosporangium</taxon>
    </lineage>
</organism>
<dbReference type="GO" id="GO:0005975">
    <property type="term" value="P:carbohydrate metabolic process"/>
    <property type="evidence" value="ECO:0007669"/>
    <property type="project" value="InterPro"/>
</dbReference>
<feature type="domain" description="GH16" evidence="2">
    <location>
        <begin position="61"/>
        <end position="269"/>
    </location>
</feature>
<dbReference type="AlphaFoldDB" id="A0A1M7KYH2"/>
<gene>
    <name evidence="3" type="ORF">SAMN05443668_1011298</name>
</gene>
<feature type="compositionally biased region" description="Polar residues" evidence="1">
    <location>
        <begin position="103"/>
        <end position="112"/>
    </location>
</feature>
<accession>A0A1M7KYH2</accession>
<evidence type="ECO:0000259" key="2">
    <source>
        <dbReference type="PROSITE" id="PS51762"/>
    </source>
</evidence>
<dbReference type="GO" id="GO:0004553">
    <property type="term" value="F:hydrolase activity, hydrolyzing O-glycosyl compounds"/>
    <property type="evidence" value="ECO:0007669"/>
    <property type="project" value="InterPro"/>
</dbReference>
<dbReference type="SUPFAM" id="SSF49899">
    <property type="entry name" value="Concanavalin A-like lectins/glucanases"/>
    <property type="match status" value="1"/>
</dbReference>
<dbReference type="OrthoDB" id="9809583at2"/>
<protein>
    <submittedName>
        <fullName evidence="3">Glycosyl hydrolases family 16</fullName>
    </submittedName>
</protein>
<proteinExistence type="predicted"/>
<dbReference type="PROSITE" id="PS51762">
    <property type="entry name" value="GH16_2"/>
    <property type="match status" value="1"/>
</dbReference>
<evidence type="ECO:0000313" key="4">
    <source>
        <dbReference type="Proteomes" id="UP000184440"/>
    </source>
</evidence>
<evidence type="ECO:0000313" key="3">
    <source>
        <dbReference type="EMBL" id="SHM70594.1"/>
    </source>
</evidence>